<dbReference type="EMBL" id="CP000432">
    <property type="protein sequence ID" value="ABH00153.1"/>
    <property type="molecule type" value="Genomic_DNA"/>
</dbReference>
<sequence>MWGTSEQVRRLDEAGRKAEADRAAFERRTADRNTALRGVGERLEGVFAGRGIGVTSLTRMVGYEPAQVRPDPLIITVDDPEAAEWLLNRVSAASRETEVPTQLQWSEHWERLHELLDALRWAGWSMDEDEPWGEFDPDIGPILATRMRRTCMAIEVEYRPEQGELLLQSLDGFGDEESSELFSMLDDDEVIDLAGDIDQQQRAVTERAGEWGLLDATRIAFSDNAVVSLPDFMMGKYAEWIFAVAAVERDVTAEQVITDLTTSDELVTFMTAVAGMLASDVLPDCVPDAVALGIAAWCWRNDTAVEAWHLADDVLMARVNIAVTAAIRPHIDPIEGIDWDGIRVVLTDSTWTLPDGRVIAELFGDGWSQVQETVGSRLDAWQEIDAQILGGEATMRFLTIGGSTEYTRHWWGQGRWQAICTEIVRDAIKAGIDLPSPYDERGQEVLLADLEDPSQLSDDVFAWLIDMPGAAEDGPRGLRMHEATRSRTRVITPIPYR</sequence>
<geneLocation type="plasmid" evidence="1 2">
    <name>pRHL1</name>
</geneLocation>
<dbReference type="HOGENOM" id="CLU_548442_0_0_11"/>
<reference evidence="2" key="1">
    <citation type="journal article" date="2006" name="Proc. Natl. Acad. Sci. U.S.A.">
        <title>The complete genome of Rhodococcus sp. RHA1 provides insights into a catabolic powerhouse.</title>
        <authorList>
            <person name="McLeod M.P."/>
            <person name="Warren R.L."/>
            <person name="Hsiao W.W.L."/>
            <person name="Araki N."/>
            <person name="Myhre M."/>
            <person name="Fernandes C."/>
            <person name="Miyazawa D."/>
            <person name="Wong W."/>
            <person name="Lillquist A.L."/>
            <person name="Wang D."/>
            <person name="Dosanjh M."/>
            <person name="Hara H."/>
            <person name="Petrescu A."/>
            <person name="Morin R.D."/>
            <person name="Yang G."/>
            <person name="Stott J.M."/>
            <person name="Schein J.E."/>
            <person name="Shin H."/>
            <person name="Smailus D."/>
            <person name="Siddiqui A.S."/>
            <person name="Marra M.A."/>
            <person name="Jones S.J.M."/>
            <person name="Holt R."/>
            <person name="Brinkman F.S.L."/>
            <person name="Miyauchi K."/>
            <person name="Fukuda M."/>
            <person name="Davies J.E."/>
            <person name="Mohn W.W."/>
            <person name="Eltis L.D."/>
        </authorList>
    </citation>
    <scope>NUCLEOTIDE SEQUENCE [LARGE SCALE GENOMIC DNA]</scope>
    <source>
        <strain evidence="2">RHA1</strain>
    </source>
</reference>
<evidence type="ECO:0000313" key="2">
    <source>
        <dbReference type="Proteomes" id="UP000008710"/>
    </source>
</evidence>
<proteinExistence type="predicted"/>
<keyword evidence="1" id="KW-0614">Plasmid</keyword>
<name>Q0RX33_RHOJR</name>
<accession>Q0RX33</accession>
<dbReference type="KEGG" id="rha:RHA1_ro09110"/>
<evidence type="ECO:0000313" key="1">
    <source>
        <dbReference type="EMBL" id="ABH00153.1"/>
    </source>
</evidence>
<dbReference type="Proteomes" id="UP000008710">
    <property type="component" value="Plasmid pRHL1"/>
</dbReference>
<protein>
    <submittedName>
        <fullName evidence="1">Uncharacterized protein</fullName>
    </submittedName>
</protein>
<organism evidence="1 2">
    <name type="scientific">Rhodococcus jostii (strain RHA1)</name>
    <dbReference type="NCBI Taxonomy" id="101510"/>
    <lineage>
        <taxon>Bacteria</taxon>
        <taxon>Bacillati</taxon>
        <taxon>Actinomycetota</taxon>
        <taxon>Actinomycetes</taxon>
        <taxon>Mycobacteriales</taxon>
        <taxon>Nocardiaceae</taxon>
        <taxon>Rhodococcus</taxon>
    </lineage>
</organism>
<dbReference type="AlphaFoldDB" id="Q0RX33"/>
<gene>
    <name evidence="1" type="ordered locus">RHA1_ro09110</name>
</gene>